<comment type="caution">
    <text evidence="2">The sequence shown here is derived from an EMBL/GenBank/DDBJ whole genome shotgun (WGS) entry which is preliminary data.</text>
</comment>
<sequence>MNSKTFTSAGNRSFTTTCTTVNTTKPPPPITTNTNTTVNIANTYPTTISTTTTITNTTTNNATNTILSKLTDRATYFAVVSDTCAFNRNLCKTRYSRLPFLDLATQISQRPAPWLYHTSREISSGEYNILTVAFKFVQ</sequence>
<reference evidence="2 3" key="1">
    <citation type="submission" date="2019-03" db="EMBL/GenBank/DDBJ databases">
        <title>An improved genome assembly of the fluke Schistosoma japonicum.</title>
        <authorList>
            <person name="Hu W."/>
            <person name="Luo F."/>
            <person name="Yin M."/>
            <person name="Mo X."/>
            <person name="Sun C."/>
            <person name="Wu Q."/>
            <person name="Zhu B."/>
            <person name="Xiang M."/>
            <person name="Wang J."/>
            <person name="Wang Y."/>
            <person name="Zhang T."/>
            <person name="Xu B."/>
            <person name="Zheng H."/>
            <person name="Feng Z."/>
        </authorList>
    </citation>
    <scope>NUCLEOTIDE SEQUENCE [LARGE SCALE GENOMIC DNA]</scope>
    <source>
        <strain evidence="2">HuSjv2</strain>
        <tissue evidence="2">Worms</tissue>
    </source>
</reference>
<protein>
    <submittedName>
        <fullName evidence="2">UBX domain-containing 2</fullName>
    </submittedName>
</protein>
<organism evidence="2 3">
    <name type="scientific">Schistosoma japonicum</name>
    <name type="common">Blood fluke</name>
    <dbReference type="NCBI Taxonomy" id="6182"/>
    <lineage>
        <taxon>Eukaryota</taxon>
        <taxon>Metazoa</taxon>
        <taxon>Spiralia</taxon>
        <taxon>Lophotrochozoa</taxon>
        <taxon>Platyhelminthes</taxon>
        <taxon>Trematoda</taxon>
        <taxon>Digenea</taxon>
        <taxon>Strigeidida</taxon>
        <taxon>Schistosomatoidea</taxon>
        <taxon>Schistosomatidae</taxon>
        <taxon>Schistosoma</taxon>
    </lineage>
</organism>
<dbReference type="AlphaFoldDB" id="A0A4Z2D870"/>
<evidence type="ECO:0000259" key="1">
    <source>
        <dbReference type="Pfam" id="PF14051"/>
    </source>
</evidence>
<dbReference type="OrthoDB" id="2270193at2759"/>
<dbReference type="InterPro" id="IPR025750">
    <property type="entry name" value="DPF1-3_N"/>
</dbReference>
<proteinExistence type="predicted"/>
<gene>
    <name evidence="2" type="ORF">EWB00_003525</name>
</gene>
<evidence type="ECO:0000313" key="2">
    <source>
        <dbReference type="EMBL" id="TNN12702.1"/>
    </source>
</evidence>
<accession>A0A4Z2D870</accession>
<name>A0A4Z2D870_SCHJA</name>
<evidence type="ECO:0000313" key="3">
    <source>
        <dbReference type="Proteomes" id="UP000311919"/>
    </source>
</evidence>
<dbReference type="EMBL" id="SKCS01000215">
    <property type="protein sequence ID" value="TNN12702.1"/>
    <property type="molecule type" value="Genomic_DNA"/>
</dbReference>
<keyword evidence="3" id="KW-1185">Reference proteome</keyword>
<feature type="domain" description="DPF1-3 N-terminal" evidence="1">
    <location>
        <begin position="75"/>
        <end position="125"/>
    </location>
</feature>
<dbReference type="STRING" id="6182.A0A4Z2D870"/>
<dbReference type="Pfam" id="PF14051">
    <property type="entry name" value="DPF1-3_N"/>
    <property type="match status" value="1"/>
</dbReference>
<dbReference type="Proteomes" id="UP000311919">
    <property type="component" value="Unassembled WGS sequence"/>
</dbReference>